<reference evidence="3 4" key="1">
    <citation type="submission" date="2019-09" db="EMBL/GenBank/DDBJ databases">
        <title>Bacillus ochoae sp. nov., Paenibacillus whitsoniae sp. nov., Paenibacillus spiritus sp. nov. Isolated from the Mars Exploration Rover during spacecraft assembly.</title>
        <authorList>
            <person name="Seuylemezian A."/>
            <person name="Vaishampayan P."/>
        </authorList>
    </citation>
    <scope>NUCLEOTIDE SEQUENCE [LARGE SCALE GENOMIC DNA]</scope>
    <source>
        <strain evidence="3 4">MER_111</strain>
    </source>
</reference>
<organism evidence="3 4">
    <name type="scientific">Paenibacillus spiritus</name>
    <dbReference type="NCBI Taxonomy" id="2496557"/>
    <lineage>
        <taxon>Bacteria</taxon>
        <taxon>Bacillati</taxon>
        <taxon>Bacillota</taxon>
        <taxon>Bacilli</taxon>
        <taxon>Bacillales</taxon>
        <taxon>Paenibacillaceae</taxon>
        <taxon>Paenibacillus</taxon>
    </lineage>
</organism>
<dbReference type="GO" id="GO:0016491">
    <property type="term" value="F:oxidoreductase activity"/>
    <property type="evidence" value="ECO:0007669"/>
    <property type="project" value="InterPro"/>
</dbReference>
<dbReference type="AlphaFoldDB" id="A0A5J5GLZ0"/>
<feature type="region of interest" description="Disordered" evidence="1">
    <location>
        <begin position="225"/>
        <end position="245"/>
    </location>
</feature>
<dbReference type="InterPro" id="IPR001853">
    <property type="entry name" value="DSBA-like_thioredoxin_dom"/>
</dbReference>
<dbReference type="EMBL" id="VYKK01000002">
    <property type="protein sequence ID" value="KAA9008494.1"/>
    <property type="molecule type" value="Genomic_DNA"/>
</dbReference>
<dbReference type="Proteomes" id="UP000367750">
    <property type="component" value="Unassembled WGS sequence"/>
</dbReference>
<evidence type="ECO:0000313" key="3">
    <source>
        <dbReference type="EMBL" id="KAA9008494.1"/>
    </source>
</evidence>
<evidence type="ECO:0000313" key="4">
    <source>
        <dbReference type="Proteomes" id="UP000367750"/>
    </source>
</evidence>
<dbReference type="Pfam" id="PF01323">
    <property type="entry name" value="DSBA"/>
    <property type="match status" value="1"/>
</dbReference>
<dbReference type="PANTHER" id="PTHR13887:SF41">
    <property type="entry name" value="THIOREDOXIN SUPERFAMILY PROTEIN"/>
    <property type="match status" value="1"/>
</dbReference>
<evidence type="ECO:0000256" key="1">
    <source>
        <dbReference type="SAM" id="MobiDB-lite"/>
    </source>
</evidence>
<dbReference type="OrthoDB" id="9799122at2"/>
<gene>
    <name evidence="3" type="ORF">F4V43_01025</name>
</gene>
<comment type="caution">
    <text evidence="3">The sequence shown here is derived from an EMBL/GenBank/DDBJ whole genome shotgun (WGS) entry which is preliminary data.</text>
</comment>
<dbReference type="InterPro" id="IPR036249">
    <property type="entry name" value="Thioredoxin-like_sf"/>
</dbReference>
<keyword evidence="4" id="KW-1185">Reference proteome</keyword>
<dbReference type="PANTHER" id="PTHR13887">
    <property type="entry name" value="GLUTATHIONE S-TRANSFERASE KAPPA"/>
    <property type="match status" value="1"/>
</dbReference>
<protein>
    <submittedName>
        <fullName evidence="3">DsbA family oxidoreductase</fullName>
    </submittedName>
</protein>
<evidence type="ECO:0000259" key="2">
    <source>
        <dbReference type="Pfam" id="PF01323"/>
    </source>
</evidence>
<name>A0A5J5GLZ0_9BACL</name>
<dbReference type="CDD" id="cd03024">
    <property type="entry name" value="DsbA_FrnE"/>
    <property type="match status" value="1"/>
</dbReference>
<proteinExistence type="predicted"/>
<dbReference type="RefSeq" id="WP_150456378.1">
    <property type="nucleotide sequence ID" value="NZ_VYKK01000002.1"/>
</dbReference>
<sequence length="245" mass="26483">MKIDVWSDYACPFCYIGKRRLESAMEQLGMQTAPGTETEVVYRSFQLDPKAPAEGTVGIHKVLARKYGIAEEEALRMNESLAEQARGVGLDFHFERVVHTNTYDAHRLGQYAAEQGRGAEMNERLLRAYFTDGLNLGDRGVLVGLAEEAGLEAAPVAAILESGAYGDRVEEDIAKAGALGVTGVPFFVFNDKYAISGAQPGPVFLEVLEMVRAEEKEAPSLRIVGSGETREAGGDADCSDGSCRV</sequence>
<feature type="domain" description="DSBA-like thioredoxin" evidence="2">
    <location>
        <begin position="3"/>
        <end position="207"/>
    </location>
</feature>
<dbReference type="SUPFAM" id="SSF52833">
    <property type="entry name" value="Thioredoxin-like"/>
    <property type="match status" value="1"/>
</dbReference>
<accession>A0A5J5GLZ0</accession>
<dbReference type="Gene3D" id="3.40.30.10">
    <property type="entry name" value="Glutaredoxin"/>
    <property type="match status" value="1"/>
</dbReference>